<dbReference type="Proteomes" id="UP000184048">
    <property type="component" value="Unassembled WGS sequence"/>
</dbReference>
<dbReference type="OrthoDB" id="9773381at2"/>
<evidence type="ECO:0000313" key="1">
    <source>
        <dbReference type="EMBL" id="SHF88988.1"/>
    </source>
</evidence>
<proteinExistence type="predicted"/>
<dbReference type="STRING" id="1121884.SAMN02745131_03780"/>
<gene>
    <name evidence="1" type="ORF">SAMN02745131_03780</name>
</gene>
<reference evidence="1 2" key="1">
    <citation type="submission" date="2016-11" db="EMBL/GenBank/DDBJ databases">
        <authorList>
            <person name="Jaros S."/>
            <person name="Januszkiewicz K."/>
            <person name="Wedrychowicz H."/>
        </authorList>
    </citation>
    <scope>NUCLEOTIDE SEQUENCE [LARGE SCALE GENOMIC DNA]</scope>
    <source>
        <strain evidence="1 2">DSM 18119</strain>
    </source>
</reference>
<dbReference type="AlphaFoldDB" id="A0A1M5FC46"/>
<accession>A0A1M5FC46</accession>
<evidence type="ECO:0000313" key="2">
    <source>
        <dbReference type="Proteomes" id="UP000184048"/>
    </source>
</evidence>
<name>A0A1M5FC46_9BACT</name>
<keyword evidence="2" id="KW-1185">Reference proteome</keyword>
<protein>
    <recommendedName>
        <fullName evidence="3">DUF4835 domain-containing protein</fullName>
    </recommendedName>
</protein>
<dbReference type="RefSeq" id="WP_072836902.1">
    <property type="nucleotide sequence ID" value="NZ_FQUU01000022.1"/>
</dbReference>
<organism evidence="1 2">
    <name type="scientific">Flavisolibacter ginsengisoli DSM 18119</name>
    <dbReference type="NCBI Taxonomy" id="1121884"/>
    <lineage>
        <taxon>Bacteria</taxon>
        <taxon>Pseudomonadati</taxon>
        <taxon>Bacteroidota</taxon>
        <taxon>Chitinophagia</taxon>
        <taxon>Chitinophagales</taxon>
        <taxon>Chitinophagaceae</taxon>
        <taxon>Flavisolibacter</taxon>
    </lineage>
</organism>
<sequence length="304" mass="34839">MRKLFLLFLMVLGGHILFAQELQARFSVLANRVSTQVDKKTFQTLQTALTNFINNRKWTTDSYQQQEKIKCNFLLTIDQDMGQNIFKATLTVQAARPVYNSTYESPIINFQDADVVFKYIEFQPVEFNENRVQGNDPLSGNLTAIVAYYINIILGMDYDSFAPKGGDPYFQKAQYIVNNAPESSQITGWKAFDGLRNRFKLAEGLVDNRYNLVHDAVYSYYRNGLDQFYDNETTGRTGLLKAISYLNTINTENPGSMVIQFFFQGKSNELVKAFSKGEQKVKVQAREILTRLDLSNSNAYKELK</sequence>
<dbReference type="InterPro" id="IPR032274">
    <property type="entry name" value="DUF4835"/>
</dbReference>
<dbReference type="Pfam" id="PF16119">
    <property type="entry name" value="DUF4835"/>
    <property type="match status" value="1"/>
</dbReference>
<dbReference type="EMBL" id="FQUU01000022">
    <property type="protein sequence ID" value="SHF88988.1"/>
    <property type="molecule type" value="Genomic_DNA"/>
</dbReference>
<evidence type="ECO:0008006" key="3">
    <source>
        <dbReference type="Google" id="ProtNLM"/>
    </source>
</evidence>